<dbReference type="EMBL" id="CP028811">
    <property type="protein sequence ID" value="AWA31288.1"/>
    <property type="molecule type" value="Genomic_DNA"/>
</dbReference>
<proteinExistence type="predicted"/>
<evidence type="ECO:0000256" key="4">
    <source>
        <dbReference type="SAM" id="MobiDB-lite"/>
    </source>
</evidence>
<keyword evidence="2 5" id="KW-0732">Signal</keyword>
<dbReference type="Proteomes" id="UP000244193">
    <property type="component" value="Chromosome"/>
</dbReference>
<keyword evidence="8" id="KW-1185">Reference proteome</keyword>
<evidence type="ECO:0000256" key="5">
    <source>
        <dbReference type="SAM" id="SignalP"/>
    </source>
</evidence>
<comment type="subcellular location">
    <subcellularLocation>
        <location evidence="1">Cell envelope</location>
    </subcellularLocation>
</comment>
<name>A0A2S0RJA7_9FLAO</name>
<feature type="domain" description="Imelysin-like" evidence="6">
    <location>
        <begin position="49"/>
        <end position="348"/>
    </location>
</feature>
<reference evidence="7 8" key="1">
    <citation type="submission" date="2018-04" db="EMBL/GenBank/DDBJ databases">
        <title>Genome sequencing of Flavobacterium sp. HYN0048.</title>
        <authorList>
            <person name="Yi H."/>
            <person name="Baek C."/>
        </authorList>
    </citation>
    <scope>NUCLEOTIDE SEQUENCE [LARGE SCALE GENOMIC DNA]</scope>
    <source>
        <strain evidence="7 8">HYN0048</strain>
    </source>
</reference>
<evidence type="ECO:0000259" key="6">
    <source>
        <dbReference type="Pfam" id="PF09375"/>
    </source>
</evidence>
<feature type="signal peptide" evidence="5">
    <location>
        <begin position="1"/>
        <end position="21"/>
    </location>
</feature>
<dbReference type="CDD" id="cd14658">
    <property type="entry name" value="Imelysin-like_IrpA"/>
    <property type="match status" value="1"/>
</dbReference>
<protein>
    <submittedName>
        <fullName evidence="7">Imelysin</fullName>
    </submittedName>
</protein>
<sequence>MKNRIFSLAILAMASAALVNCSNNNEVTIENPNGPLYDEVLTNVANNVIVETYGELNTKAIALKASINAMTFPATEEQVMAVKLAWQATRAPWEQSESFLYGPVGIEEVVDPAIDSWPVDVASIEVIKNNPNPITASSLADNDDARGFHTIEYFIWGINSNKTAAEITAREIEFLRAAADDLQQNTQKLYDAWKAGGGNYVANFSNAGGLGSIYPSQKAALDEIVQGLAGIATEVATGKIEEPLNGNAGTAKPEAEESRFSNNSKLDFANNIRSIENIYLGDYNGATGKGLTDIVKFANPTLDTNIQAKITAAITAINAIPGTFTDAISNNRTAVQNAQTKVNELKTLLESQLLPLITNLQ</sequence>
<dbReference type="Pfam" id="PF09375">
    <property type="entry name" value="Peptidase_M75"/>
    <property type="match status" value="1"/>
</dbReference>
<dbReference type="InterPro" id="IPR018976">
    <property type="entry name" value="Imelysin-like"/>
</dbReference>
<dbReference type="InterPro" id="IPR038352">
    <property type="entry name" value="Imelysin_sf"/>
</dbReference>
<evidence type="ECO:0000256" key="3">
    <source>
        <dbReference type="SAM" id="Coils"/>
    </source>
</evidence>
<evidence type="ECO:0000313" key="8">
    <source>
        <dbReference type="Proteomes" id="UP000244193"/>
    </source>
</evidence>
<feature type="coiled-coil region" evidence="3">
    <location>
        <begin position="165"/>
        <end position="192"/>
    </location>
</feature>
<dbReference type="GO" id="GO:0030313">
    <property type="term" value="C:cell envelope"/>
    <property type="evidence" value="ECO:0007669"/>
    <property type="project" value="UniProtKB-SubCell"/>
</dbReference>
<dbReference type="RefSeq" id="WP_108373158.1">
    <property type="nucleotide sequence ID" value="NZ_CP028811.1"/>
</dbReference>
<organism evidence="7 8">
    <name type="scientific">Flavobacterium magnum</name>
    <dbReference type="NCBI Taxonomy" id="2162713"/>
    <lineage>
        <taxon>Bacteria</taxon>
        <taxon>Pseudomonadati</taxon>
        <taxon>Bacteroidota</taxon>
        <taxon>Flavobacteriia</taxon>
        <taxon>Flavobacteriales</taxon>
        <taxon>Flavobacteriaceae</taxon>
        <taxon>Flavobacterium</taxon>
    </lineage>
</organism>
<evidence type="ECO:0000256" key="1">
    <source>
        <dbReference type="ARBA" id="ARBA00004196"/>
    </source>
</evidence>
<feature type="region of interest" description="Disordered" evidence="4">
    <location>
        <begin position="243"/>
        <end position="262"/>
    </location>
</feature>
<feature type="chain" id="PRO_5015441794" evidence="5">
    <location>
        <begin position="22"/>
        <end position="361"/>
    </location>
</feature>
<dbReference type="AlphaFoldDB" id="A0A2S0RJA7"/>
<evidence type="ECO:0000256" key="2">
    <source>
        <dbReference type="ARBA" id="ARBA00022729"/>
    </source>
</evidence>
<accession>A0A2S0RJA7</accession>
<evidence type="ECO:0000313" key="7">
    <source>
        <dbReference type="EMBL" id="AWA31288.1"/>
    </source>
</evidence>
<keyword evidence="3" id="KW-0175">Coiled coil</keyword>
<dbReference type="InterPro" id="IPR034982">
    <property type="entry name" value="Imelysin-like_IrpA"/>
</dbReference>
<gene>
    <name evidence="7" type="ORF">HYN48_14955</name>
</gene>
<dbReference type="KEGG" id="fmg:HYN48_14955"/>
<dbReference type="Gene3D" id="1.20.1420.20">
    <property type="entry name" value="M75 peptidase, HXXE motif"/>
    <property type="match status" value="1"/>
</dbReference>
<dbReference type="OrthoDB" id="9764688at2"/>